<evidence type="ECO:0008006" key="3">
    <source>
        <dbReference type="Google" id="ProtNLM"/>
    </source>
</evidence>
<dbReference type="PANTHER" id="PTHR12507">
    <property type="entry name" value="REDUCED GROWTH PHENOTYPE 1 RGP1, YEAST -RELATED"/>
    <property type="match status" value="1"/>
</dbReference>
<evidence type="ECO:0000313" key="1">
    <source>
        <dbReference type="Proteomes" id="UP000050795"/>
    </source>
</evidence>
<dbReference type="Proteomes" id="UP000050795">
    <property type="component" value="Unassembled WGS sequence"/>
</dbReference>
<name>A0AA85IUF4_TRIRE</name>
<sequence length="523" mass="58741">MSPTSKQQNVDIEAKLLGASLYSGGGLVECAVTMSSDSENIIKKDYYWSITGIVGCIIGQCRLDNKHLTKPHQASPTSLSLATSQWKYDDALSFDAESLIASSLEPKSQLICVIPMHVKYIPEEHFKGPATLWAYLPHNLSPSVRGTLFKFAYKVVVAVQVKNINSEIKSHLIQLPLRILPSKMMYQSLRIEENDAKKEGYPPDHSSNPFWVPDTRDENSYFSFAFDECSPVRERGEASSSHLWEEKTARSSDELSPSVSQCEELSCSDQSAQDAKKVYIYPSKQEELMNVLANSPPANFVISTSRGRIGRLSFQRTLLCLGDMIRGYFDFNEAVVPCFTCVISLESEEKYMLHSENPFLLSDCKVATRNDEVQNYSIGCIPLSNIGQSVCTNFQPLGTTQYTAGADITLNCISKLMLPFTIPIPSNITPQFHSVSLSSPYIALDYRWRLHLEFDLISESSKKDVFDHLNGKTCVKRSYGTVWTFPSNIKTEKFTMDIPVQLVLSTPSVIDYLRDDIERSLRI</sequence>
<dbReference type="InterPro" id="IPR014848">
    <property type="entry name" value="Rgp1"/>
</dbReference>
<keyword evidence="1" id="KW-1185">Reference proteome</keyword>
<evidence type="ECO:0000313" key="2">
    <source>
        <dbReference type="WBParaSite" id="TREG1_103730.2"/>
    </source>
</evidence>
<proteinExistence type="predicted"/>
<organism evidence="1 2">
    <name type="scientific">Trichobilharzia regenti</name>
    <name type="common">Nasal bird schistosome</name>
    <dbReference type="NCBI Taxonomy" id="157069"/>
    <lineage>
        <taxon>Eukaryota</taxon>
        <taxon>Metazoa</taxon>
        <taxon>Spiralia</taxon>
        <taxon>Lophotrochozoa</taxon>
        <taxon>Platyhelminthes</taxon>
        <taxon>Trematoda</taxon>
        <taxon>Digenea</taxon>
        <taxon>Strigeidida</taxon>
        <taxon>Schistosomatoidea</taxon>
        <taxon>Schistosomatidae</taxon>
        <taxon>Trichobilharzia</taxon>
    </lineage>
</organism>
<protein>
    <recommendedName>
        <fullName evidence="3">Rgp1 domain-containing protein</fullName>
    </recommendedName>
</protein>
<dbReference type="AlphaFoldDB" id="A0AA85IUF4"/>
<reference evidence="1" key="1">
    <citation type="submission" date="2022-06" db="EMBL/GenBank/DDBJ databases">
        <authorList>
            <person name="Berger JAMES D."/>
            <person name="Berger JAMES D."/>
        </authorList>
    </citation>
    <scope>NUCLEOTIDE SEQUENCE [LARGE SCALE GENOMIC DNA]</scope>
</reference>
<dbReference type="WBParaSite" id="TREG1_103730.2">
    <property type="protein sequence ID" value="TREG1_103730.2"/>
    <property type="gene ID" value="TREG1_103730"/>
</dbReference>
<reference evidence="2" key="2">
    <citation type="submission" date="2023-11" db="UniProtKB">
        <authorList>
            <consortium name="WormBaseParasite"/>
        </authorList>
    </citation>
    <scope>IDENTIFICATION</scope>
</reference>
<accession>A0AA85IUF4</accession>